<dbReference type="InterPro" id="IPR006073">
    <property type="entry name" value="GTP-bd"/>
</dbReference>
<dbReference type="InterPro" id="IPR027417">
    <property type="entry name" value="P-loop_NTPase"/>
</dbReference>
<keyword evidence="1" id="KW-0812">Transmembrane</keyword>
<evidence type="ECO:0000259" key="2">
    <source>
        <dbReference type="Pfam" id="PF01926"/>
    </source>
</evidence>
<gene>
    <name evidence="4" type="ORF">E5P55_00715</name>
</gene>
<dbReference type="GO" id="GO:0030488">
    <property type="term" value="P:tRNA methylation"/>
    <property type="evidence" value="ECO:0007669"/>
    <property type="project" value="TreeGrafter"/>
</dbReference>
<evidence type="ECO:0000313" key="5">
    <source>
        <dbReference type="Proteomes" id="UP000594451"/>
    </source>
</evidence>
<proteinExistence type="predicted"/>
<keyword evidence="1" id="KW-0472">Membrane</keyword>
<dbReference type="PANTHER" id="PTHR42714:SF2">
    <property type="entry name" value="TRNA MODIFICATION GTPASE GTPBP3, MITOCHONDRIAL"/>
    <property type="match status" value="1"/>
</dbReference>
<evidence type="ECO:0000256" key="1">
    <source>
        <dbReference type="SAM" id="Phobius"/>
    </source>
</evidence>
<feature type="domain" description="GTP-binding protein TrmE N-terminal" evidence="3">
    <location>
        <begin position="1"/>
        <end position="43"/>
    </location>
</feature>
<dbReference type="KEGG" id="psup:E5P55_00715"/>
<reference evidence="4 5" key="1">
    <citation type="journal article" date="2020" name="Sci. Rep.">
        <title>Morphology, ultrastructure, genomics, and phylogeny of Euplotes vanleeuwenhoeki sp. nov. and its ultra-reduced endosymbiont Candidatus Pinguicoccus supinus sp. nov.</title>
        <authorList>
            <person name="Serra V."/>
            <person name="Gammuto L."/>
            <person name="Nitla V."/>
            <person name="Castelli M."/>
            <person name="Lanzoni O."/>
            <person name="Sassera D."/>
            <person name="Bandi C."/>
            <person name="Sandeep B.V."/>
            <person name="Verni F."/>
            <person name="Modeo L."/>
            <person name="Petroni G."/>
        </authorList>
    </citation>
    <scope>NUCLEOTIDE SEQUENCE [LARGE SCALE GENOMIC DNA]</scope>
    <source>
        <strain evidence="4 5">KKR18_Esm</strain>
    </source>
</reference>
<sequence length="268" mass="30522">MLELYVHGSNTIINSILTDILKTNRVRFAKPGEFTERAFLNGKLDLTQANSILKKYLNKKSSPLNFNRENLGLLSKVFIKLQNLTYDIIFNIESVLEFSTETTIYFNKILYKNKIKLAISILKMFLKKKIKIFNSGFINVGLIGSPNSGKSSLINKLFNKKLSLVSYVGGTTRDNISISLSKFPVHLIDTAGLDKISLCVTDNLLLDYLGIKKTLDTVEQMDLYILLLSFFNIKLMPIFFNLLCKKIFIFNTLVIFNKKDVLISHSLN</sequence>
<dbReference type="Gene3D" id="3.40.50.300">
    <property type="entry name" value="P-loop containing nucleotide triphosphate hydrolases"/>
    <property type="match status" value="1"/>
</dbReference>
<dbReference type="Gene3D" id="1.20.120.430">
    <property type="entry name" value="tRNA modification GTPase MnmE domain 2"/>
    <property type="match status" value="1"/>
</dbReference>
<dbReference type="EMBL" id="CP039370">
    <property type="protein sequence ID" value="QPJ58492.1"/>
    <property type="molecule type" value="Genomic_DNA"/>
</dbReference>
<dbReference type="InterPro" id="IPR018948">
    <property type="entry name" value="GTP-bd_TrmE_N"/>
</dbReference>
<evidence type="ECO:0000313" key="4">
    <source>
        <dbReference type="EMBL" id="QPJ58492.1"/>
    </source>
</evidence>
<dbReference type="AlphaFoldDB" id="A0A7T0BRG6"/>
<feature type="transmembrane region" description="Helical" evidence="1">
    <location>
        <begin position="223"/>
        <end position="243"/>
    </location>
</feature>
<evidence type="ECO:0000259" key="3">
    <source>
        <dbReference type="Pfam" id="PF10396"/>
    </source>
</evidence>
<dbReference type="Gene3D" id="3.30.1360.120">
    <property type="entry name" value="Probable tRNA modification gtpase trme, domain 1"/>
    <property type="match status" value="1"/>
</dbReference>
<dbReference type="SUPFAM" id="SSF52540">
    <property type="entry name" value="P-loop containing nucleoside triphosphate hydrolases"/>
    <property type="match status" value="1"/>
</dbReference>
<dbReference type="GO" id="GO:0002098">
    <property type="term" value="P:tRNA wobble uridine modification"/>
    <property type="evidence" value="ECO:0007669"/>
    <property type="project" value="TreeGrafter"/>
</dbReference>
<name>A0A7T0BRG6_9BACT</name>
<feature type="domain" description="G" evidence="2">
    <location>
        <begin position="139"/>
        <end position="229"/>
    </location>
</feature>
<dbReference type="Pfam" id="PF10396">
    <property type="entry name" value="TrmE_N"/>
    <property type="match status" value="1"/>
</dbReference>
<organism evidence="4 5">
    <name type="scientific">Candidatus Pinguicoccus supinus</name>
    <dbReference type="NCBI Taxonomy" id="2529394"/>
    <lineage>
        <taxon>Bacteria</taxon>
        <taxon>Pseudomonadati</taxon>
        <taxon>Verrucomicrobiota</taxon>
        <taxon>Candidatus Pinguicoccus</taxon>
    </lineage>
</organism>
<keyword evidence="1" id="KW-1133">Transmembrane helix</keyword>
<dbReference type="Proteomes" id="UP000594451">
    <property type="component" value="Chromosome"/>
</dbReference>
<dbReference type="InterPro" id="IPR005225">
    <property type="entry name" value="Small_GTP-bd"/>
</dbReference>
<protein>
    <submittedName>
        <fullName evidence="4">GTP-binding protein</fullName>
    </submittedName>
</protein>
<dbReference type="GO" id="GO:0005829">
    <property type="term" value="C:cytosol"/>
    <property type="evidence" value="ECO:0007669"/>
    <property type="project" value="TreeGrafter"/>
</dbReference>
<dbReference type="InterPro" id="IPR027266">
    <property type="entry name" value="TrmE/GcvT-like"/>
</dbReference>
<dbReference type="PANTHER" id="PTHR42714">
    <property type="entry name" value="TRNA MODIFICATION GTPASE GTPBP3"/>
    <property type="match status" value="1"/>
</dbReference>
<keyword evidence="5" id="KW-1185">Reference proteome</keyword>
<accession>A0A7T0BRG6</accession>
<dbReference type="NCBIfam" id="TIGR00231">
    <property type="entry name" value="small_GTP"/>
    <property type="match status" value="1"/>
</dbReference>
<dbReference type="GO" id="GO:0005525">
    <property type="term" value="F:GTP binding"/>
    <property type="evidence" value="ECO:0007669"/>
    <property type="project" value="InterPro"/>
</dbReference>
<dbReference type="Pfam" id="PF01926">
    <property type="entry name" value="MMR_HSR1"/>
    <property type="match status" value="1"/>
</dbReference>
<dbReference type="InterPro" id="IPR027368">
    <property type="entry name" value="MnmE_dom2"/>
</dbReference>